<evidence type="ECO:0000256" key="1">
    <source>
        <dbReference type="ARBA" id="ARBA00004439"/>
    </source>
</evidence>
<comment type="catalytic activity">
    <reaction evidence="17">
        <text>a 1,2-diacyl-sn-glycero-3-phospho-(1D-myo-inositol-3-phosphate)(in) = a 1,2-diacyl-sn-glycero-3-phospho-(1D-myo-inositol-3-phosphate)(out)</text>
        <dbReference type="Rhea" id="RHEA:67920"/>
        <dbReference type="ChEBI" id="CHEBI:58088"/>
    </reaction>
</comment>
<evidence type="ECO:0000256" key="11">
    <source>
        <dbReference type="ARBA" id="ARBA00023034"/>
    </source>
</evidence>
<comment type="catalytic activity">
    <reaction evidence="15">
        <text>a 1,2-diacyl-sn-glycero-3-phospho-L-serine(in) = a 1,2-diacyl-sn-glycero-3-phospho-L-serine(out)</text>
        <dbReference type="Rhea" id="RHEA:38663"/>
        <dbReference type="ChEBI" id="CHEBI:57262"/>
    </reaction>
</comment>
<dbReference type="GO" id="GO:0006869">
    <property type="term" value="P:lipid transport"/>
    <property type="evidence" value="ECO:0007669"/>
    <property type="project" value="UniProtKB-KW"/>
</dbReference>
<dbReference type="GO" id="GO:0034727">
    <property type="term" value="P:piecemeal microautophagy of the nucleus"/>
    <property type="evidence" value="ECO:0007669"/>
    <property type="project" value="TreeGrafter"/>
</dbReference>
<reference evidence="21 22" key="1">
    <citation type="submission" date="2017-03" db="EMBL/GenBank/DDBJ databases">
        <title>Genomes of endolithic fungi from Antarctica.</title>
        <authorList>
            <person name="Coleine C."/>
            <person name="Masonjones S."/>
            <person name="Stajich J.E."/>
        </authorList>
    </citation>
    <scope>NUCLEOTIDE SEQUENCE [LARGE SCALE GENOMIC DNA]</scope>
    <source>
        <strain evidence="21 22">CCFEE 5311</strain>
    </source>
</reference>
<evidence type="ECO:0000256" key="3">
    <source>
        <dbReference type="ARBA" id="ARBA00004511"/>
    </source>
</evidence>
<evidence type="ECO:0000256" key="5">
    <source>
        <dbReference type="ARBA" id="ARBA00006185"/>
    </source>
</evidence>
<feature type="transmembrane region" description="Helical" evidence="19">
    <location>
        <begin position="425"/>
        <end position="447"/>
    </location>
</feature>
<evidence type="ECO:0000256" key="12">
    <source>
        <dbReference type="ARBA" id="ARBA00023055"/>
    </source>
</evidence>
<evidence type="ECO:0000256" key="17">
    <source>
        <dbReference type="ARBA" id="ARBA00024621"/>
    </source>
</evidence>
<feature type="region of interest" description="Disordered" evidence="20">
    <location>
        <begin position="85"/>
        <end position="162"/>
    </location>
</feature>
<evidence type="ECO:0000256" key="20">
    <source>
        <dbReference type="SAM" id="MobiDB-lite"/>
    </source>
</evidence>
<evidence type="ECO:0000256" key="6">
    <source>
        <dbReference type="ARBA" id="ARBA00018074"/>
    </source>
</evidence>
<feature type="transmembrane region" description="Helical" evidence="19">
    <location>
        <begin position="542"/>
        <end position="560"/>
    </location>
</feature>
<evidence type="ECO:0000256" key="16">
    <source>
        <dbReference type="ARBA" id="ARBA00024615"/>
    </source>
</evidence>
<evidence type="ECO:0000256" key="7">
    <source>
        <dbReference type="ARBA" id="ARBA00022448"/>
    </source>
</evidence>
<evidence type="ECO:0000313" key="22">
    <source>
        <dbReference type="Proteomes" id="UP000310066"/>
    </source>
</evidence>
<comment type="caution">
    <text evidence="19">Lacks conserved residue(s) required for the propagation of feature annotation.</text>
</comment>
<dbReference type="EMBL" id="NAJP01000011">
    <property type="protein sequence ID" value="TKA45586.1"/>
    <property type="molecule type" value="Genomic_DNA"/>
</dbReference>
<comment type="subcellular location">
    <subcellularLocation>
        <location evidence="1">Cytoplasmic vesicle membrane</location>
        <topology evidence="1">Multi-pass membrane protein</topology>
    </subcellularLocation>
    <subcellularLocation>
        <location evidence="2">Endoplasmic reticulum membrane</location>
        <topology evidence="2">Multi-pass membrane protein</topology>
    </subcellularLocation>
    <subcellularLocation>
        <location evidence="4">Golgi apparatus membrane</location>
        <topology evidence="4">Multi-pass membrane protein</topology>
    </subcellularLocation>
    <subcellularLocation>
        <location evidence="3 19">Preautophagosomal structure membrane</location>
        <topology evidence="3 19">Multi-pass membrane protein</topology>
    </subcellularLocation>
</comment>
<evidence type="ECO:0000256" key="14">
    <source>
        <dbReference type="ARBA" id="ARBA00023329"/>
    </source>
</evidence>
<comment type="similarity">
    <text evidence="5 19">Belongs to the ATG9 family.</text>
</comment>
<comment type="catalytic activity">
    <reaction evidence="16">
        <text>a 1,2-diacyl-sn-glycero-3-phosphoethanolamine(in) = a 1,2-diacyl-sn-glycero-3-phosphoethanolamine(out)</text>
        <dbReference type="Rhea" id="RHEA:38895"/>
        <dbReference type="ChEBI" id="CHEBI:64612"/>
    </reaction>
</comment>
<keyword evidence="9 19" id="KW-1133">Transmembrane helix</keyword>
<keyword evidence="7 19" id="KW-0813">Transport</keyword>
<feature type="compositionally biased region" description="Low complexity" evidence="20">
    <location>
        <begin position="110"/>
        <end position="123"/>
    </location>
</feature>
<name>A0A4U0VBX7_9PEZI</name>
<dbReference type="GO" id="GO:0005789">
    <property type="term" value="C:endoplasmic reticulum membrane"/>
    <property type="evidence" value="ECO:0007669"/>
    <property type="project" value="UniProtKB-SubCell"/>
</dbReference>
<dbReference type="GO" id="GO:0000422">
    <property type="term" value="P:autophagy of mitochondrion"/>
    <property type="evidence" value="ECO:0007669"/>
    <property type="project" value="TreeGrafter"/>
</dbReference>
<evidence type="ECO:0000256" key="2">
    <source>
        <dbReference type="ARBA" id="ARBA00004477"/>
    </source>
</evidence>
<evidence type="ECO:0000256" key="4">
    <source>
        <dbReference type="ARBA" id="ARBA00004653"/>
    </source>
</evidence>
<feature type="transmembrane region" description="Helical" evidence="19">
    <location>
        <begin position="512"/>
        <end position="530"/>
    </location>
</feature>
<feature type="region of interest" description="Disordered" evidence="20">
    <location>
        <begin position="745"/>
        <end position="808"/>
    </location>
</feature>
<feature type="compositionally biased region" description="Polar residues" evidence="20">
    <location>
        <begin position="132"/>
        <end position="142"/>
    </location>
</feature>
<evidence type="ECO:0000313" key="21">
    <source>
        <dbReference type="EMBL" id="TKA45586.1"/>
    </source>
</evidence>
<evidence type="ECO:0000256" key="10">
    <source>
        <dbReference type="ARBA" id="ARBA00023006"/>
    </source>
</evidence>
<keyword evidence="12 19" id="KW-0445">Lipid transport</keyword>
<evidence type="ECO:0000256" key="9">
    <source>
        <dbReference type="ARBA" id="ARBA00022989"/>
    </source>
</evidence>
<keyword evidence="11" id="KW-0333">Golgi apparatus</keyword>
<keyword evidence="10 19" id="KW-0072">Autophagy</keyword>
<dbReference type="GO" id="GO:0034045">
    <property type="term" value="C:phagophore assembly site membrane"/>
    <property type="evidence" value="ECO:0007669"/>
    <property type="project" value="UniProtKB-SubCell"/>
</dbReference>
<dbReference type="OrthoDB" id="2020634at2759"/>
<sequence>MMSSRVLSRFLPVAEGDVSVYDGIRLDAARQADVEARHVPEHEPFHDDDDPEALLYDEELDSDAAQSATVSPEIRGAHKWLGNKGKGRVEEEEEDVPESLLLDDKREPAASRPASQRPPSTSQVRTEAQWKAAQQQHGLHTSRSPRHMRPGSARHRSSAATAAVTQRDPQAAAMWQYTNAQNLDAFLLEVYQYYTGHGIWSILLSQAISLLNELFVFGFAMFLTTCIDYKSVPLSKSIAEVLIPQCMAKAPWLKNAALFFFVIYWCTSLARSIGSIRKLLRMQTFYSHVLGISDQDIQTVTWVRVVDGLVKLHNANVATADMAPAIKKYVMYGKPQQRMNAETIANRLMRQANYYVAMYNKEILDFTLPLPFIGQRQFYSKSLEWAIDFCLTNFIFDEQGSIRPFCLDVRNRKVLVQALQTRLQFAALTSILVAPLNILRFCVTYFFRYYTEFTRNPSKASARSFTPFAEWKIREFNELDHLFERRLRQASQPANQYLRQFPKDKVDQICRFVAFISGAIAAVLTLATLFDPELFLGFEVTFGRTAVFWLTIMVGVFGVAQGTLPDDDEVHDPVLHLRAVLYFTHYIPNQWRDRLHTTEVRSEFSTLYQMKVLIFVEEILSLIVAPWILLRNAGKRSERIIDFFREQTVHVDGIGYQCNFAVFGFKKDPNAADPTTVLQEPDGLRDDYYGLKDDKMAASMQNFTQYYNHYNQRQPGRKAGWHPPPAWPPMLSPSAIAEETDVTATKPGLAASNTGPTKQPRLYDRPHSHAGLGHPSPRQPAVDRGKPPTRPDVSGKRAALLGSPGTLGVSESVMMRNDIDLHDLAHPEKDTTESDTDADEDGEQAGKTGVLGMLYQYSKAQTEKGTGVRI</sequence>
<keyword evidence="13 19" id="KW-0472">Membrane</keyword>
<dbReference type="Proteomes" id="UP000310066">
    <property type="component" value="Unassembled WGS sequence"/>
</dbReference>
<keyword evidence="14" id="KW-0968">Cytoplasmic vesicle</keyword>
<feature type="compositionally biased region" description="Basic and acidic residues" evidence="20">
    <location>
        <begin position="823"/>
        <end position="832"/>
    </location>
</feature>
<feature type="region of interest" description="Disordered" evidence="20">
    <location>
        <begin position="61"/>
        <end position="80"/>
    </location>
</feature>
<dbReference type="GO" id="GO:0030659">
    <property type="term" value="C:cytoplasmic vesicle membrane"/>
    <property type="evidence" value="ECO:0007669"/>
    <property type="project" value="UniProtKB-SubCell"/>
</dbReference>
<feature type="region of interest" description="Disordered" evidence="20">
    <location>
        <begin position="823"/>
        <end position="845"/>
    </location>
</feature>
<feature type="transmembrane region" description="Helical" evidence="19">
    <location>
        <begin position="612"/>
        <end position="630"/>
    </location>
</feature>
<organism evidence="21 22">
    <name type="scientific">Friedmanniomyces endolithicus</name>
    <dbReference type="NCBI Taxonomy" id="329885"/>
    <lineage>
        <taxon>Eukaryota</taxon>
        <taxon>Fungi</taxon>
        <taxon>Dikarya</taxon>
        <taxon>Ascomycota</taxon>
        <taxon>Pezizomycotina</taxon>
        <taxon>Dothideomycetes</taxon>
        <taxon>Dothideomycetidae</taxon>
        <taxon>Mycosphaerellales</taxon>
        <taxon>Teratosphaeriaceae</taxon>
        <taxon>Friedmanniomyces</taxon>
    </lineage>
</organism>
<evidence type="ECO:0000256" key="8">
    <source>
        <dbReference type="ARBA" id="ARBA00022692"/>
    </source>
</evidence>
<gene>
    <name evidence="21" type="ORF">B0A54_04125</name>
</gene>
<dbReference type="STRING" id="329885.A0A4U0VBX7"/>
<feature type="compositionally biased region" description="Acidic residues" evidence="20">
    <location>
        <begin position="833"/>
        <end position="843"/>
    </location>
</feature>
<accession>A0A4U0VBX7</accession>
<protein>
    <recommendedName>
        <fullName evidence="6 19">Autophagy-related protein 9</fullName>
    </recommendedName>
</protein>
<dbReference type="GO" id="GO:0061709">
    <property type="term" value="P:reticulophagy"/>
    <property type="evidence" value="ECO:0007669"/>
    <property type="project" value="TreeGrafter"/>
</dbReference>
<dbReference type="InterPro" id="IPR007241">
    <property type="entry name" value="Autophagy-rel_prot_9"/>
</dbReference>
<keyword evidence="8 19" id="KW-0812">Transmembrane</keyword>
<dbReference type="PANTHER" id="PTHR13038:SF10">
    <property type="entry name" value="AUTOPHAGY-RELATED PROTEIN 9"/>
    <property type="match status" value="1"/>
</dbReference>
<comment type="function">
    <text evidence="19">Phospholipid scramblase involved in autophagy. Cycles between the preautophagosomal structure/phagophore assembly site (PAS) and the cytoplasmic vesicle pool and supplies membrane for the growing autophagosome. Lipid scramblase activity plays a key role in preautophagosomal structure/phagophore assembly by distributing the phospholipids that arrive through ATG2 from the cytoplasmic to the luminal leaflet of the bilayer, thereby driving autophagosomal membrane expansion.</text>
</comment>
<dbReference type="Pfam" id="PF04109">
    <property type="entry name" value="ATG9"/>
    <property type="match status" value="1"/>
</dbReference>
<dbReference type="GO" id="GO:0034497">
    <property type="term" value="P:protein localization to phagophore assembly site"/>
    <property type="evidence" value="ECO:0007669"/>
    <property type="project" value="TreeGrafter"/>
</dbReference>
<comment type="catalytic activity">
    <reaction evidence="18">
        <text>a 1,2-diacyl-sn-glycero-3-phosphocholine(in) = a 1,2-diacyl-sn-glycero-3-phosphocholine(out)</text>
        <dbReference type="Rhea" id="RHEA:38571"/>
        <dbReference type="ChEBI" id="CHEBI:57643"/>
    </reaction>
</comment>
<dbReference type="PANTHER" id="PTHR13038">
    <property type="entry name" value="APG9 AUTOPHAGY 9"/>
    <property type="match status" value="1"/>
</dbReference>
<evidence type="ECO:0000256" key="13">
    <source>
        <dbReference type="ARBA" id="ARBA00023136"/>
    </source>
</evidence>
<evidence type="ECO:0000256" key="18">
    <source>
        <dbReference type="ARBA" id="ARBA00024631"/>
    </source>
</evidence>
<dbReference type="GO" id="GO:0000139">
    <property type="term" value="C:Golgi membrane"/>
    <property type="evidence" value="ECO:0007669"/>
    <property type="project" value="UniProtKB-SubCell"/>
</dbReference>
<feature type="compositionally biased region" description="Basic residues" evidence="20">
    <location>
        <begin position="143"/>
        <end position="157"/>
    </location>
</feature>
<dbReference type="AlphaFoldDB" id="A0A4U0VBX7"/>
<proteinExistence type="inferred from homology"/>
<evidence type="ECO:0000256" key="19">
    <source>
        <dbReference type="RuleBase" id="RU364027"/>
    </source>
</evidence>
<dbReference type="GO" id="GO:0005776">
    <property type="term" value="C:autophagosome"/>
    <property type="evidence" value="ECO:0007669"/>
    <property type="project" value="TreeGrafter"/>
</dbReference>
<evidence type="ECO:0000256" key="15">
    <source>
        <dbReference type="ARBA" id="ARBA00024479"/>
    </source>
</evidence>
<comment type="caution">
    <text evidence="21">The sequence shown here is derived from an EMBL/GenBank/DDBJ whole genome shotgun (WGS) entry which is preliminary data.</text>
</comment>